<organism evidence="1">
    <name type="scientific">Cladocopium goreaui</name>
    <dbReference type="NCBI Taxonomy" id="2562237"/>
    <lineage>
        <taxon>Eukaryota</taxon>
        <taxon>Sar</taxon>
        <taxon>Alveolata</taxon>
        <taxon>Dinophyceae</taxon>
        <taxon>Suessiales</taxon>
        <taxon>Symbiodiniaceae</taxon>
        <taxon>Cladocopium</taxon>
    </lineage>
</organism>
<gene>
    <name evidence="1" type="ORF">C1SCF055_LOCUS29831</name>
</gene>
<comment type="caution">
    <text evidence="1">The sequence shown here is derived from an EMBL/GenBank/DDBJ whole genome shotgun (WGS) entry which is preliminary data.</text>
</comment>
<dbReference type="EMBL" id="CAMXCT010003347">
    <property type="protein sequence ID" value="CAI4004013.1"/>
    <property type="molecule type" value="Genomic_DNA"/>
</dbReference>
<evidence type="ECO:0000313" key="3">
    <source>
        <dbReference type="Proteomes" id="UP001152797"/>
    </source>
</evidence>
<dbReference type="EMBL" id="CAMXCT020003347">
    <property type="protein sequence ID" value="CAL1157388.1"/>
    <property type="molecule type" value="Genomic_DNA"/>
</dbReference>
<name>A0A9P1G8G1_9DINO</name>
<dbReference type="Proteomes" id="UP001152797">
    <property type="component" value="Unassembled WGS sequence"/>
</dbReference>
<protein>
    <submittedName>
        <fullName evidence="1">Uncharacterized protein</fullName>
    </submittedName>
</protein>
<keyword evidence="3" id="KW-1185">Reference proteome</keyword>
<dbReference type="AlphaFoldDB" id="A0A9P1G8G1"/>
<accession>A0A9P1G8G1</accession>
<evidence type="ECO:0000313" key="2">
    <source>
        <dbReference type="EMBL" id="CAL1157388.1"/>
    </source>
</evidence>
<evidence type="ECO:0000313" key="1">
    <source>
        <dbReference type="EMBL" id="CAI4004013.1"/>
    </source>
</evidence>
<reference evidence="2" key="2">
    <citation type="submission" date="2024-04" db="EMBL/GenBank/DDBJ databases">
        <authorList>
            <person name="Chen Y."/>
            <person name="Shah S."/>
            <person name="Dougan E. K."/>
            <person name="Thang M."/>
            <person name="Chan C."/>
        </authorList>
    </citation>
    <scope>NUCLEOTIDE SEQUENCE [LARGE SCALE GENOMIC DNA]</scope>
</reference>
<dbReference type="EMBL" id="CAMXCT030003347">
    <property type="protein sequence ID" value="CAL4791325.1"/>
    <property type="molecule type" value="Genomic_DNA"/>
</dbReference>
<sequence>MCAEFQEKYHGGADVLPMSFFRKAEFLLPPLTRSSQSDSMTKRAQRAWFQRLLTYLQKKEGWSASALKSHCGQADMGEELRRWRVLAGELDSTLSAIGGVTSDEESFLISAFALGHDDRNLTEFCRLKLADCRSRKAREEMDRRVADAKQSLEAKQAAAAAAPKETSETQEEVLAAEEELFVATSCQAWAERKKHFQTHLDDCLEILSAAKKANDSALQNAKQAGH</sequence>
<reference evidence="1" key="1">
    <citation type="submission" date="2022-10" db="EMBL/GenBank/DDBJ databases">
        <authorList>
            <person name="Chen Y."/>
            <person name="Dougan E. K."/>
            <person name="Chan C."/>
            <person name="Rhodes N."/>
            <person name="Thang M."/>
        </authorList>
    </citation>
    <scope>NUCLEOTIDE SEQUENCE</scope>
</reference>
<proteinExistence type="predicted"/>